<evidence type="ECO:0000313" key="1">
    <source>
        <dbReference type="EMBL" id="ABM79289.1"/>
    </source>
</evidence>
<accession>A2CCS9</accession>
<name>A2CCS9_PROM3</name>
<sequence length="365" mass="41436">MQCGGGRLGPLQARHGSWVIGSCIPALAKGRSPIPSAVARKCRLLSSLSVWGQRFLIHVWPRLSLWSRPEVMARKKLLLIRGLGHSGTTILDLALGSHPSMIGLGEALRILRTPSPGEGHRGPARLRAELRHQRLCTCGRTASSCPVWGPLLEWLPAHDHYPLVEKLQQLLAEVDNHVKQQGDAIEWMVESYQDDMVLPFVDDPALEIRILYLTRDVRSWVHSRSRDGRHKKHWLPALKPLLRWCRVNARQERLLQVSGRPVFRLGYEQLALDPETSLRRLCTWLEIPFDEQMLQPAQHSTSHILAGNRMRFDANRGASIRYDGAWLGHSSSLVQLALLLPWVRQLNQRLVYSKDHLLNHESGSM</sequence>
<dbReference type="STRING" id="59922.P9303_25581"/>
<organism evidence="1 2">
    <name type="scientific">Prochlorococcus marinus (strain MIT 9303)</name>
    <dbReference type="NCBI Taxonomy" id="59922"/>
    <lineage>
        <taxon>Bacteria</taxon>
        <taxon>Bacillati</taxon>
        <taxon>Cyanobacteriota</taxon>
        <taxon>Cyanophyceae</taxon>
        <taxon>Synechococcales</taxon>
        <taxon>Prochlorococcaceae</taxon>
        <taxon>Prochlorococcus</taxon>
    </lineage>
</organism>
<dbReference type="Pfam" id="PF13469">
    <property type="entry name" value="Sulfotransfer_3"/>
    <property type="match status" value="1"/>
</dbReference>
<evidence type="ECO:0008006" key="3">
    <source>
        <dbReference type="Google" id="ProtNLM"/>
    </source>
</evidence>
<reference evidence="1 2" key="1">
    <citation type="journal article" date="2007" name="PLoS Genet.">
        <title>Patterns and implications of gene gain and loss in the evolution of Prochlorococcus.</title>
        <authorList>
            <person name="Kettler G.C."/>
            <person name="Martiny A.C."/>
            <person name="Huang K."/>
            <person name="Zucker J."/>
            <person name="Coleman M.L."/>
            <person name="Rodrigue S."/>
            <person name="Chen F."/>
            <person name="Lapidus A."/>
            <person name="Ferriera S."/>
            <person name="Johnson J."/>
            <person name="Steglich C."/>
            <person name="Church G.M."/>
            <person name="Richardson P."/>
            <person name="Chisholm S.W."/>
        </authorList>
    </citation>
    <scope>NUCLEOTIDE SEQUENCE [LARGE SCALE GENOMIC DNA]</scope>
    <source>
        <strain evidence="1 2">MIT 9303</strain>
    </source>
</reference>
<dbReference type="Gene3D" id="3.40.50.300">
    <property type="entry name" value="P-loop containing nucleotide triphosphate hydrolases"/>
    <property type="match status" value="1"/>
</dbReference>
<dbReference type="EMBL" id="CP000554">
    <property type="protein sequence ID" value="ABM79289.1"/>
    <property type="molecule type" value="Genomic_DNA"/>
</dbReference>
<dbReference type="InterPro" id="IPR027417">
    <property type="entry name" value="P-loop_NTPase"/>
</dbReference>
<evidence type="ECO:0000313" key="2">
    <source>
        <dbReference type="Proteomes" id="UP000002274"/>
    </source>
</evidence>
<dbReference type="SUPFAM" id="SSF52540">
    <property type="entry name" value="P-loop containing nucleoside triphosphate hydrolases"/>
    <property type="match status" value="1"/>
</dbReference>
<gene>
    <name evidence="1" type="ordered locus">P9303_25581</name>
</gene>
<dbReference type="HOGENOM" id="CLU_064720_1_0_3"/>
<dbReference type="KEGG" id="pmf:P9303_25581"/>
<proteinExistence type="predicted"/>
<protein>
    <recommendedName>
        <fullName evidence="3">Sulfotransferase domain protein</fullName>
    </recommendedName>
</protein>
<dbReference type="Proteomes" id="UP000002274">
    <property type="component" value="Chromosome"/>
</dbReference>
<dbReference type="AlphaFoldDB" id="A2CCS9"/>